<dbReference type="SUPFAM" id="SSF56672">
    <property type="entry name" value="DNA/RNA polymerases"/>
    <property type="match status" value="1"/>
</dbReference>
<gene>
    <name evidence="1" type="ORF">R1flu_029300</name>
</gene>
<evidence type="ECO:0000313" key="2">
    <source>
        <dbReference type="Proteomes" id="UP001605036"/>
    </source>
</evidence>
<name>A0ABD1XP53_9MARC</name>
<dbReference type="InterPro" id="IPR053134">
    <property type="entry name" value="RNA-dir_DNA_polymerase"/>
</dbReference>
<proteinExistence type="predicted"/>
<organism evidence="1 2">
    <name type="scientific">Riccia fluitans</name>
    <dbReference type="NCBI Taxonomy" id="41844"/>
    <lineage>
        <taxon>Eukaryota</taxon>
        <taxon>Viridiplantae</taxon>
        <taxon>Streptophyta</taxon>
        <taxon>Embryophyta</taxon>
        <taxon>Marchantiophyta</taxon>
        <taxon>Marchantiopsida</taxon>
        <taxon>Marchantiidae</taxon>
        <taxon>Marchantiales</taxon>
        <taxon>Ricciaceae</taxon>
        <taxon>Riccia</taxon>
    </lineage>
</organism>
<comment type="caution">
    <text evidence="1">The sequence shown here is derived from an EMBL/GenBank/DDBJ whole genome shotgun (WGS) entry which is preliminary data.</text>
</comment>
<dbReference type="PANTHER" id="PTHR24559:SF444">
    <property type="entry name" value="REVERSE TRANSCRIPTASE DOMAIN-CONTAINING PROTEIN"/>
    <property type="match status" value="1"/>
</dbReference>
<dbReference type="Proteomes" id="UP001605036">
    <property type="component" value="Unassembled WGS sequence"/>
</dbReference>
<sequence>MTLGMPPQVPTYPEEMNFREDQFGILDTPRQIDETPAEQAVQGKDIIHWTEPGTNQLVEVNVGTEDRPKVIRIGATLSPQERQQYVNLLGEFEDVVADDYRDMKGIPPEIAEHRIGLLPNTRPLRSQCYRLNPNYAERVKKELDKLLEAQFIYPVETPAWLSPIVVVPKKNGKLRIVLTTRS</sequence>
<dbReference type="Gene3D" id="3.10.10.10">
    <property type="entry name" value="HIV Type 1 Reverse Transcriptase, subunit A, domain 1"/>
    <property type="match status" value="1"/>
</dbReference>
<dbReference type="AlphaFoldDB" id="A0ABD1XP53"/>
<dbReference type="PANTHER" id="PTHR24559">
    <property type="entry name" value="TRANSPOSON TY3-I GAG-POL POLYPROTEIN"/>
    <property type="match status" value="1"/>
</dbReference>
<dbReference type="InterPro" id="IPR043502">
    <property type="entry name" value="DNA/RNA_pol_sf"/>
</dbReference>
<reference evidence="1 2" key="1">
    <citation type="submission" date="2024-09" db="EMBL/GenBank/DDBJ databases">
        <title>Chromosome-scale assembly of Riccia fluitans.</title>
        <authorList>
            <person name="Paukszto L."/>
            <person name="Sawicki J."/>
            <person name="Karawczyk K."/>
            <person name="Piernik-Szablinska J."/>
            <person name="Szczecinska M."/>
            <person name="Mazdziarz M."/>
        </authorList>
    </citation>
    <scope>NUCLEOTIDE SEQUENCE [LARGE SCALE GENOMIC DNA]</scope>
    <source>
        <strain evidence="1">Rf_01</strain>
        <tissue evidence="1">Aerial parts of the thallus</tissue>
    </source>
</reference>
<evidence type="ECO:0000313" key="1">
    <source>
        <dbReference type="EMBL" id="KAL2610727.1"/>
    </source>
</evidence>
<dbReference type="EMBL" id="JBHFFA010000008">
    <property type="protein sequence ID" value="KAL2610727.1"/>
    <property type="molecule type" value="Genomic_DNA"/>
</dbReference>
<accession>A0ABD1XP53</accession>
<evidence type="ECO:0008006" key="3">
    <source>
        <dbReference type="Google" id="ProtNLM"/>
    </source>
</evidence>
<protein>
    <recommendedName>
        <fullName evidence="3">Reverse transcriptase</fullName>
    </recommendedName>
</protein>
<keyword evidence="2" id="KW-1185">Reference proteome</keyword>